<organism evidence="3 4">
    <name type="scientific">Pelobates cultripes</name>
    <name type="common">Western spadefoot toad</name>
    <dbReference type="NCBI Taxonomy" id="61616"/>
    <lineage>
        <taxon>Eukaryota</taxon>
        <taxon>Metazoa</taxon>
        <taxon>Chordata</taxon>
        <taxon>Craniata</taxon>
        <taxon>Vertebrata</taxon>
        <taxon>Euteleostomi</taxon>
        <taxon>Amphibia</taxon>
        <taxon>Batrachia</taxon>
        <taxon>Anura</taxon>
        <taxon>Pelobatoidea</taxon>
        <taxon>Pelobatidae</taxon>
        <taxon>Pelobates</taxon>
    </lineage>
</organism>
<protein>
    <submittedName>
        <fullName evidence="3">Tigger transposable element-derived 1-like</fullName>
    </submittedName>
</protein>
<sequence>MIKAINVAKGIKTITKPHPCTLEDVKKLLLIWINEKQLAGDTVTKGIICEKARALYNGLKTKLPGPSVTDKKSFKRSRGWFKNFKCHLAWGGCERRHQGSRGIRQRVRKACGFRVLCATASFQLLRDWAFLEEDAQEDLYHC</sequence>
<keyword evidence="4" id="KW-1185">Reference proteome</keyword>
<dbReference type="AlphaFoldDB" id="A0AAD1R3S4"/>
<proteinExistence type="predicted"/>
<gene>
    <name evidence="3" type="ORF">PECUL_23A057769</name>
</gene>
<dbReference type="InterPro" id="IPR009057">
    <property type="entry name" value="Homeodomain-like_sf"/>
</dbReference>
<reference evidence="3" key="1">
    <citation type="submission" date="2022-03" db="EMBL/GenBank/DDBJ databases">
        <authorList>
            <person name="Alioto T."/>
            <person name="Alioto T."/>
            <person name="Gomez Garrido J."/>
        </authorList>
    </citation>
    <scope>NUCLEOTIDE SEQUENCE</scope>
</reference>
<name>A0AAD1R3S4_PELCU</name>
<dbReference type="SUPFAM" id="SSF46689">
    <property type="entry name" value="Homeodomain-like"/>
    <property type="match status" value="1"/>
</dbReference>
<evidence type="ECO:0000256" key="1">
    <source>
        <dbReference type="ARBA" id="ARBA00023125"/>
    </source>
</evidence>
<feature type="domain" description="HTH CENPB-type" evidence="2">
    <location>
        <begin position="13"/>
        <end position="94"/>
    </location>
</feature>
<keyword evidence="1" id="KW-0238">DNA-binding</keyword>
<dbReference type="Gene3D" id="1.10.10.60">
    <property type="entry name" value="Homeodomain-like"/>
    <property type="match status" value="1"/>
</dbReference>
<dbReference type="PROSITE" id="PS51253">
    <property type="entry name" value="HTH_CENPB"/>
    <property type="match status" value="1"/>
</dbReference>
<dbReference type="EMBL" id="OW240912">
    <property type="protein sequence ID" value="CAH2221857.1"/>
    <property type="molecule type" value="Genomic_DNA"/>
</dbReference>
<dbReference type="GO" id="GO:0003677">
    <property type="term" value="F:DNA binding"/>
    <property type="evidence" value="ECO:0007669"/>
    <property type="project" value="UniProtKB-KW"/>
</dbReference>
<dbReference type="Pfam" id="PF03221">
    <property type="entry name" value="HTH_Tnp_Tc5"/>
    <property type="match status" value="1"/>
</dbReference>
<evidence type="ECO:0000259" key="2">
    <source>
        <dbReference type="PROSITE" id="PS51253"/>
    </source>
</evidence>
<accession>A0AAD1R3S4</accession>
<dbReference type="Proteomes" id="UP001295444">
    <property type="component" value="Chromosome 01"/>
</dbReference>
<dbReference type="InterPro" id="IPR006600">
    <property type="entry name" value="HTH_CenpB_DNA-bd_dom"/>
</dbReference>
<evidence type="ECO:0000313" key="3">
    <source>
        <dbReference type="EMBL" id="CAH2221857.1"/>
    </source>
</evidence>
<evidence type="ECO:0000313" key="4">
    <source>
        <dbReference type="Proteomes" id="UP001295444"/>
    </source>
</evidence>